<sequence length="206" mass="23544">MLIFSAQSLVFIAVPKTGTTAIEMALRPKADILFLKRRKHITAQRFHNRFAPFLSKEFGLELERFAVIREPLEQIRSWYRYRAREARQGSEFSTEGVSFDEFVRQVISDDPPPHAAIGSQMGMLANGRDALMVHHLFAHETPPRLLGFLESRFGEPITLKPKNVSPLIEAELEPATLVRLKQARAAEFELYARVRDADGYLKHQLS</sequence>
<dbReference type="RefSeq" id="WP_100163473.1">
    <property type="nucleotide sequence ID" value="NZ_PGTB01000077.1"/>
</dbReference>
<dbReference type="AlphaFoldDB" id="A0A2M8IYS7"/>
<dbReference type="EMBL" id="PGTB01000077">
    <property type="protein sequence ID" value="PJE35677.1"/>
    <property type="molecule type" value="Genomic_DNA"/>
</dbReference>
<name>A0A2M8IYS7_9RHOB</name>
<evidence type="ECO:0008006" key="3">
    <source>
        <dbReference type="Google" id="ProtNLM"/>
    </source>
</evidence>
<gene>
    <name evidence="1" type="ORF">CVM52_15945</name>
</gene>
<dbReference type="SUPFAM" id="SSF52540">
    <property type="entry name" value="P-loop containing nucleoside triphosphate hydrolases"/>
    <property type="match status" value="1"/>
</dbReference>
<dbReference type="Gene3D" id="3.40.50.300">
    <property type="entry name" value="P-loop containing nucleotide triphosphate hydrolases"/>
    <property type="match status" value="1"/>
</dbReference>
<dbReference type="OrthoDB" id="7687351at2"/>
<keyword evidence="2" id="KW-1185">Reference proteome</keyword>
<dbReference type="InterPro" id="IPR027417">
    <property type="entry name" value="P-loop_NTPase"/>
</dbReference>
<organism evidence="1 2">
    <name type="scientific">Pseudooceanicola lipolyticus</name>
    <dbReference type="NCBI Taxonomy" id="2029104"/>
    <lineage>
        <taxon>Bacteria</taxon>
        <taxon>Pseudomonadati</taxon>
        <taxon>Pseudomonadota</taxon>
        <taxon>Alphaproteobacteria</taxon>
        <taxon>Rhodobacterales</taxon>
        <taxon>Paracoccaceae</taxon>
        <taxon>Pseudooceanicola</taxon>
    </lineage>
</organism>
<protein>
    <recommendedName>
        <fullName evidence="3">Gamma-glutamyl kinase</fullName>
    </recommendedName>
</protein>
<dbReference type="Proteomes" id="UP000231553">
    <property type="component" value="Unassembled WGS sequence"/>
</dbReference>
<accession>A0A2M8IYS7</accession>
<evidence type="ECO:0000313" key="1">
    <source>
        <dbReference type="EMBL" id="PJE35677.1"/>
    </source>
</evidence>
<reference evidence="1 2" key="1">
    <citation type="journal article" date="2018" name="Int. J. Syst. Evol. Microbiol.">
        <title>Pseudooceanicola lipolyticus sp. nov., a marine alphaproteobacterium, reclassification of Oceanicola flagellatus as Pseudooceanicola flagellatus comb. nov. and emended description of the genus Pseudooceanicola.</title>
        <authorList>
            <person name="Huang M.-M."/>
            <person name="Guo L.-L."/>
            <person name="Wu Y.-H."/>
            <person name="Lai Q.-L."/>
            <person name="Shao Z.-Z."/>
            <person name="Wang C.-S."/>
            <person name="Wu M."/>
            <person name="Xu X.-W."/>
        </authorList>
    </citation>
    <scope>NUCLEOTIDE SEQUENCE [LARGE SCALE GENOMIC DNA]</scope>
    <source>
        <strain evidence="1 2">157</strain>
    </source>
</reference>
<proteinExistence type="predicted"/>
<evidence type="ECO:0000313" key="2">
    <source>
        <dbReference type="Proteomes" id="UP000231553"/>
    </source>
</evidence>
<comment type="caution">
    <text evidence="1">The sequence shown here is derived from an EMBL/GenBank/DDBJ whole genome shotgun (WGS) entry which is preliminary data.</text>
</comment>